<evidence type="ECO:0000256" key="6">
    <source>
        <dbReference type="ARBA" id="ARBA00022723"/>
    </source>
</evidence>
<evidence type="ECO:0000256" key="5">
    <source>
        <dbReference type="ARBA" id="ARBA00017303"/>
    </source>
</evidence>
<dbReference type="Proteomes" id="UP000347383">
    <property type="component" value="Chromosome"/>
</dbReference>
<dbReference type="GO" id="GO:0004556">
    <property type="term" value="F:alpha-amylase activity"/>
    <property type="evidence" value="ECO:0007669"/>
    <property type="project" value="UniProtKB-UniRule"/>
</dbReference>
<dbReference type="Pfam" id="PF00128">
    <property type="entry name" value="Alpha-amylase"/>
    <property type="match status" value="1"/>
</dbReference>
<evidence type="ECO:0000256" key="8">
    <source>
        <dbReference type="ARBA" id="ARBA00022837"/>
    </source>
</evidence>
<dbReference type="SUPFAM" id="SSF51011">
    <property type="entry name" value="Glycosyl hydrolase domain"/>
    <property type="match status" value="1"/>
</dbReference>
<dbReference type="InterPro" id="IPR006046">
    <property type="entry name" value="Alpha_amylase"/>
</dbReference>
<evidence type="ECO:0000256" key="7">
    <source>
        <dbReference type="ARBA" id="ARBA00022801"/>
    </source>
</evidence>
<feature type="domain" description="Glycosyl hydrolase family 13 catalytic" evidence="14">
    <location>
        <begin position="48"/>
        <end position="382"/>
    </location>
</feature>
<evidence type="ECO:0000256" key="12">
    <source>
        <dbReference type="RuleBase" id="RU361134"/>
    </source>
</evidence>
<evidence type="ECO:0000259" key="14">
    <source>
        <dbReference type="SMART" id="SM00642"/>
    </source>
</evidence>
<keyword evidence="8" id="KW-0106">Calcium</keyword>
<dbReference type="InterPro" id="IPR031319">
    <property type="entry name" value="A-amylase_C"/>
</dbReference>
<name>A0A9X7S7H4_STRDY</name>
<dbReference type="CDD" id="cd11315">
    <property type="entry name" value="AmyAc_bac1_AmyA"/>
    <property type="match status" value="1"/>
</dbReference>
<keyword evidence="9 12" id="KW-0119">Carbohydrate metabolism</keyword>
<comment type="similarity">
    <text evidence="3 11">Belongs to the glycosyl hydrolase 13 family.</text>
</comment>
<evidence type="ECO:0000313" key="16">
    <source>
        <dbReference type="Proteomes" id="UP000347383"/>
    </source>
</evidence>
<dbReference type="SMART" id="SM00642">
    <property type="entry name" value="Aamy"/>
    <property type="match status" value="1"/>
</dbReference>
<dbReference type="InterPro" id="IPR013780">
    <property type="entry name" value="Glyco_hydro_b"/>
</dbReference>
<evidence type="ECO:0000256" key="3">
    <source>
        <dbReference type="ARBA" id="ARBA00008061"/>
    </source>
</evidence>
<dbReference type="PANTHER" id="PTHR43447">
    <property type="entry name" value="ALPHA-AMYLASE"/>
    <property type="match status" value="1"/>
</dbReference>
<evidence type="ECO:0000256" key="10">
    <source>
        <dbReference type="ARBA" id="ARBA00023295"/>
    </source>
</evidence>
<dbReference type="GO" id="GO:0046872">
    <property type="term" value="F:metal ion binding"/>
    <property type="evidence" value="ECO:0007669"/>
    <property type="project" value="UniProtKB-KW"/>
</dbReference>
<accession>A0A9X7S7H4</accession>
<dbReference type="Gene3D" id="2.60.40.1180">
    <property type="entry name" value="Golgi alpha-mannosidase II"/>
    <property type="match status" value="1"/>
</dbReference>
<dbReference type="InterPro" id="IPR017853">
    <property type="entry name" value="GH"/>
</dbReference>
<evidence type="ECO:0000259" key="13">
    <source>
        <dbReference type="SMART" id="SM00632"/>
    </source>
</evidence>
<evidence type="ECO:0000256" key="4">
    <source>
        <dbReference type="ARBA" id="ARBA00012595"/>
    </source>
</evidence>
<organism evidence="15 16">
    <name type="scientific">Streptococcus dysgalactiae subsp. dysgalactiae</name>
    <dbReference type="NCBI Taxonomy" id="99822"/>
    <lineage>
        <taxon>Bacteria</taxon>
        <taxon>Bacillati</taxon>
        <taxon>Bacillota</taxon>
        <taxon>Bacilli</taxon>
        <taxon>Lactobacillales</taxon>
        <taxon>Streptococcaceae</taxon>
        <taxon>Streptococcus</taxon>
    </lineage>
</organism>
<feature type="domain" description="Alpha-amylase C-terminal" evidence="13">
    <location>
        <begin position="393"/>
        <end position="467"/>
    </location>
</feature>
<protein>
    <recommendedName>
        <fullName evidence="5 12">Alpha-amylase</fullName>
        <ecNumber evidence="4 12">3.2.1.1</ecNumber>
    </recommendedName>
</protein>
<evidence type="ECO:0000256" key="9">
    <source>
        <dbReference type="ARBA" id="ARBA00023277"/>
    </source>
</evidence>
<dbReference type="EMBL" id="CP033165">
    <property type="protein sequence ID" value="QGH01375.1"/>
    <property type="molecule type" value="Genomic_DNA"/>
</dbReference>
<evidence type="ECO:0000256" key="2">
    <source>
        <dbReference type="ARBA" id="ARBA00001913"/>
    </source>
</evidence>
<gene>
    <name evidence="15" type="ORF">EA457_01825</name>
</gene>
<dbReference type="SUPFAM" id="SSF51445">
    <property type="entry name" value="(Trans)glycosidases"/>
    <property type="match status" value="1"/>
</dbReference>
<reference evidence="15 16" key="1">
    <citation type="submission" date="2018-10" db="EMBL/GenBank/DDBJ databases">
        <title>Comparative Genomics Analysis of the Streptococcus dysgalactiae subspecies dysgalactiae.</title>
        <authorList>
            <person name="Koh T.H."/>
            <person name="Abdul Rahman N."/>
            <person name="Sessions O.M."/>
        </authorList>
    </citation>
    <scope>NUCLEOTIDE SEQUENCE [LARGE SCALE GENOMIC DNA]</scope>
    <source>
        <strain evidence="15 16">DB60705-15</strain>
    </source>
</reference>
<evidence type="ECO:0000256" key="1">
    <source>
        <dbReference type="ARBA" id="ARBA00000548"/>
    </source>
</evidence>
<keyword evidence="6" id="KW-0479">Metal-binding</keyword>
<dbReference type="Gene3D" id="3.20.20.80">
    <property type="entry name" value="Glycosidases"/>
    <property type="match status" value="1"/>
</dbReference>
<dbReference type="SMART" id="SM00632">
    <property type="entry name" value="Aamy_C"/>
    <property type="match status" value="1"/>
</dbReference>
<evidence type="ECO:0000256" key="11">
    <source>
        <dbReference type="RuleBase" id="RU003615"/>
    </source>
</evidence>
<dbReference type="EC" id="3.2.1.1" evidence="4 12"/>
<keyword evidence="10 12" id="KW-0326">Glycosidase</keyword>
<dbReference type="AlphaFoldDB" id="A0A9X7S7H4"/>
<comment type="cofactor">
    <cofactor evidence="2">
        <name>Ca(2+)</name>
        <dbReference type="ChEBI" id="CHEBI:29108"/>
    </cofactor>
</comment>
<dbReference type="RefSeq" id="WP_155777933.1">
    <property type="nucleotide sequence ID" value="NZ_CP033165.1"/>
</dbReference>
<dbReference type="GO" id="GO:0005975">
    <property type="term" value="P:carbohydrate metabolic process"/>
    <property type="evidence" value="ECO:0007669"/>
    <property type="project" value="InterPro"/>
</dbReference>
<evidence type="ECO:0000313" key="15">
    <source>
        <dbReference type="EMBL" id="QGH01375.1"/>
    </source>
</evidence>
<sequence length="467" mass="51352">MVAQKTKGLFTKLSIAGLIFGLSNTSLVPLISTQVVSAESNQIAMKDGAILHAWCWSFNTIKQNMKAIKNAGYTSIQTSPINAVIPGDNGSKDLKNWYFHYQPTDYTIGNYQLGTEDEFKAMAAEADKYGINIIVDAVLNHTTTDINAVSEKIKAIPDWTHGNQGIENYNDRFQLTQHALLGLYDLNTQNKAVQEYLLNYLKQAVADGADGFRFDAAKHIELPGEFDSDFWTNILANSGAKFQYGEVLQGAASRESDYGKLMGVTASHYGEFIRKVIGQGYVKDGDLVNYQVPGVSEDNLITWVESHDNYANDSEESTKLTDQDIILGWSIIGARKEGAPLFFSRPVGGGGQHGRFPGTTKIGDAGSDLFKDPTIVAINKFRNAMYKEQEYIRNLGTDQGLVMIERGQHGAVVTNLTVVDKDFSSATNLADGQYKDAITGYIFEVSNKQITGKMAPRTVAVLYPITQ</sequence>
<dbReference type="InterPro" id="IPR006047">
    <property type="entry name" value="GH13_cat_dom"/>
</dbReference>
<keyword evidence="7 12" id="KW-0378">Hydrolase</keyword>
<dbReference type="PRINTS" id="PR00110">
    <property type="entry name" value="ALPHAAMYLASE"/>
</dbReference>
<comment type="catalytic activity">
    <reaction evidence="1 12">
        <text>Endohydrolysis of (1-&gt;4)-alpha-D-glucosidic linkages in polysaccharides containing three or more (1-&gt;4)-alpha-linked D-glucose units.</text>
        <dbReference type="EC" id="3.2.1.1"/>
    </reaction>
</comment>
<proteinExistence type="inferred from homology"/>